<dbReference type="Pfam" id="PF01070">
    <property type="entry name" value="FMN_dh"/>
    <property type="match status" value="2"/>
</dbReference>
<dbReference type="Pfam" id="PF00173">
    <property type="entry name" value="Cyt-b5"/>
    <property type="match status" value="1"/>
</dbReference>
<dbReference type="Proteomes" id="UP001303473">
    <property type="component" value="Unassembled WGS sequence"/>
</dbReference>
<dbReference type="PANTHER" id="PTHR10578:SF104">
    <property type="entry name" value="CYTOCHROME B2, MITOCHONDRIAL-RELATED"/>
    <property type="match status" value="1"/>
</dbReference>
<dbReference type="PANTHER" id="PTHR10578">
    <property type="entry name" value="S -2-HYDROXY-ACID OXIDASE-RELATED"/>
    <property type="match status" value="1"/>
</dbReference>
<dbReference type="SMART" id="SM01117">
    <property type="entry name" value="Cyt-b5"/>
    <property type="match status" value="1"/>
</dbReference>
<dbReference type="AlphaFoldDB" id="A0AAN6NAK1"/>
<dbReference type="Gene3D" id="3.10.120.10">
    <property type="entry name" value="Cytochrome b5-like heme/steroid binding domain"/>
    <property type="match status" value="1"/>
</dbReference>
<evidence type="ECO:0000313" key="7">
    <source>
        <dbReference type="Proteomes" id="UP001303473"/>
    </source>
</evidence>
<protein>
    <submittedName>
        <fullName evidence="6">FMN-dependent dehydrogenase-domain-containing protein</fullName>
    </submittedName>
</protein>
<organism evidence="6 7">
    <name type="scientific">Diplogelasinospora grovesii</name>
    <dbReference type="NCBI Taxonomy" id="303347"/>
    <lineage>
        <taxon>Eukaryota</taxon>
        <taxon>Fungi</taxon>
        <taxon>Dikarya</taxon>
        <taxon>Ascomycota</taxon>
        <taxon>Pezizomycotina</taxon>
        <taxon>Sordariomycetes</taxon>
        <taxon>Sordariomycetidae</taxon>
        <taxon>Sordariales</taxon>
        <taxon>Diplogelasinosporaceae</taxon>
        <taxon>Diplogelasinospora</taxon>
    </lineage>
</organism>
<evidence type="ECO:0000259" key="5">
    <source>
        <dbReference type="PROSITE" id="PS51349"/>
    </source>
</evidence>
<feature type="compositionally biased region" description="Low complexity" evidence="3">
    <location>
        <begin position="238"/>
        <end position="260"/>
    </location>
</feature>
<evidence type="ECO:0000256" key="1">
    <source>
        <dbReference type="ARBA" id="ARBA00001917"/>
    </source>
</evidence>
<dbReference type="InterPro" id="IPR037458">
    <property type="entry name" value="L-MDH/L-LDH_FMN-bd"/>
</dbReference>
<dbReference type="SUPFAM" id="SSF51395">
    <property type="entry name" value="FMN-linked oxidoreductases"/>
    <property type="match status" value="1"/>
</dbReference>
<evidence type="ECO:0000313" key="6">
    <source>
        <dbReference type="EMBL" id="KAK3940763.1"/>
    </source>
</evidence>
<dbReference type="EMBL" id="MU853792">
    <property type="protein sequence ID" value="KAK3940763.1"/>
    <property type="molecule type" value="Genomic_DNA"/>
</dbReference>
<dbReference type="InterPro" id="IPR037396">
    <property type="entry name" value="FMN_HAD"/>
</dbReference>
<dbReference type="CDD" id="cd02922">
    <property type="entry name" value="FCB2_FMN"/>
    <property type="match status" value="1"/>
</dbReference>
<name>A0AAN6NAK1_9PEZI</name>
<reference evidence="7" key="1">
    <citation type="journal article" date="2023" name="Mol. Phylogenet. Evol.">
        <title>Genome-scale phylogeny and comparative genomics of the fungal order Sordariales.</title>
        <authorList>
            <person name="Hensen N."/>
            <person name="Bonometti L."/>
            <person name="Westerberg I."/>
            <person name="Brannstrom I.O."/>
            <person name="Guillou S."/>
            <person name="Cros-Aarteil S."/>
            <person name="Calhoun S."/>
            <person name="Haridas S."/>
            <person name="Kuo A."/>
            <person name="Mondo S."/>
            <person name="Pangilinan J."/>
            <person name="Riley R."/>
            <person name="LaButti K."/>
            <person name="Andreopoulos B."/>
            <person name="Lipzen A."/>
            <person name="Chen C."/>
            <person name="Yan M."/>
            <person name="Daum C."/>
            <person name="Ng V."/>
            <person name="Clum A."/>
            <person name="Steindorff A."/>
            <person name="Ohm R.A."/>
            <person name="Martin F."/>
            <person name="Silar P."/>
            <person name="Natvig D.O."/>
            <person name="Lalanne C."/>
            <person name="Gautier V."/>
            <person name="Ament-Velasquez S.L."/>
            <person name="Kruys A."/>
            <person name="Hutchinson M.I."/>
            <person name="Powell A.J."/>
            <person name="Barry K."/>
            <person name="Miller A.N."/>
            <person name="Grigoriev I.V."/>
            <person name="Debuchy R."/>
            <person name="Gladieux P."/>
            <person name="Hiltunen Thoren M."/>
            <person name="Johannesson H."/>
        </authorList>
    </citation>
    <scope>NUCLEOTIDE SEQUENCE [LARGE SCALE GENOMIC DNA]</scope>
    <source>
        <strain evidence="7">CBS 340.73</strain>
    </source>
</reference>
<dbReference type="InterPro" id="IPR001199">
    <property type="entry name" value="Cyt_B5-like_heme/steroid-bd"/>
</dbReference>
<feature type="region of interest" description="Disordered" evidence="3">
    <location>
        <begin position="238"/>
        <end position="269"/>
    </location>
</feature>
<keyword evidence="2" id="KW-0560">Oxidoreductase</keyword>
<dbReference type="InterPro" id="IPR036400">
    <property type="entry name" value="Cyt_B5-like_heme/steroid_sf"/>
</dbReference>
<dbReference type="Gene3D" id="3.20.20.70">
    <property type="entry name" value="Aldolase class I"/>
    <property type="match status" value="1"/>
</dbReference>
<evidence type="ECO:0000256" key="2">
    <source>
        <dbReference type="ARBA" id="ARBA00023002"/>
    </source>
</evidence>
<comment type="caution">
    <text evidence="6">The sequence shown here is derived from an EMBL/GenBank/DDBJ whole genome shotgun (WGS) entry which is preliminary data.</text>
</comment>
<evidence type="ECO:0000256" key="3">
    <source>
        <dbReference type="SAM" id="MobiDB-lite"/>
    </source>
</evidence>
<accession>A0AAN6NAK1</accession>
<dbReference type="PROSITE" id="PS50255">
    <property type="entry name" value="CYTOCHROME_B5_2"/>
    <property type="match status" value="1"/>
</dbReference>
<feature type="domain" description="FMN hydroxy acid dehydrogenase" evidence="5">
    <location>
        <begin position="109"/>
        <end position="511"/>
    </location>
</feature>
<proteinExistence type="predicted"/>
<keyword evidence="7" id="KW-1185">Reference proteome</keyword>
<comment type="cofactor">
    <cofactor evidence="1">
        <name>FMN</name>
        <dbReference type="ChEBI" id="CHEBI:58210"/>
    </cofactor>
</comment>
<feature type="domain" description="Cytochrome b5 heme-binding" evidence="4">
    <location>
        <begin position="10"/>
        <end position="87"/>
    </location>
</feature>
<feature type="region of interest" description="Disordered" evidence="3">
    <location>
        <begin position="84"/>
        <end position="109"/>
    </location>
</feature>
<dbReference type="InterPro" id="IPR000262">
    <property type="entry name" value="FMN-dep_DH"/>
</dbReference>
<dbReference type="SUPFAM" id="SSF55856">
    <property type="entry name" value="Cytochrome b5-like heme/steroid binding domain"/>
    <property type="match status" value="1"/>
</dbReference>
<dbReference type="PROSITE" id="PS51349">
    <property type="entry name" value="FMN_HYDROXY_ACID_DH_2"/>
    <property type="match status" value="1"/>
</dbReference>
<dbReference type="GO" id="GO:0016491">
    <property type="term" value="F:oxidoreductase activity"/>
    <property type="evidence" value="ECO:0007669"/>
    <property type="project" value="UniProtKB-KW"/>
</dbReference>
<gene>
    <name evidence="6" type="ORF">QBC46DRAFT_434090</name>
</gene>
<evidence type="ECO:0000259" key="4">
    <source>
        <dbReference type="PROSITE" id="PS50255"/>
    </source>
</evidence>
<sequence length="537" mass="57546">MLISHIIFKMGVISATELSRHTTADDLWLVVSRTVYDLTDFAPSHPGGLDILLRYAGQDATEAYNRAHSPSLITTSLSDSKIMGRIDPSTPLPAPSDMSPPVQDVSEKPPLESMISTHDFADSAAISFPRKTYAFVSSAATDLYTHRANTSTYSLIGLRPRVLTDVSRIDINTTILGHDVKSPIFVSPTSLGKLVHPEGEKEIARACKSLGIAQVVSTSASFPIHEIAASINQASLSSPSASSSPLPSSSTLSTAAPSTTQNGADITQYQNPDDIPLFFQLYVDKARTKSESLLRAAVQSSGVAAVFLTVDAPVPGKREADERVRADESISVPMSGARAGNDRSGGGLGRVMGKYIDDSIDWSAVAWLRRTVPGVPIILKGVQTSADAVKALDHGVDGIMISNHGGRSLDTAPPTILVLLELQRVCPQVFDEMEVYIDGGVMRGTDVFKALCLGATGVGIGRGALYGLNYGAPGIERYVEILNDELQTTMKMCGVTRIDQLHPGLLNTRAVDHLIPERVEDDDGHPYAKWRRSSSKL</sequence>
<dbReference type="InterPro" id="IPR013785">
    <property type="entry name" value="Aldolase_TIM"/>
</dbReference>